<reference evidence="1 2" key="1">
    <citation type="submission" date="2012-08" db="EMBL/GenBank/DDBJ databases">
        <title>Oryza genome evolution.</title>
        <authorList>
            <person name="Wing R.A."/>
        </authorList>
    </citation>
    <scope>NUCLEOTIDE SEQUENCE</scope>
</reference>
<organism evidence="1 2">
    <name type="scientific">Leersia perrieri</name>
    <dbReference type="NCBI Taxonomy" id="77586"/>
    <lineage>
        <taxon>Eukaryota</taxon>
        <taxon>Viridiplantae</taxon>
        <taxon>Streptophyta</taxon>
        <taxon>Embryophyta</taxon>
        <taxon>Tracheophyta</taxon>
        <taxon>Spermatophyta</taxon>
        <taxon>Magnoliopsida</taxon>
        <taxon>Liliopsida</taxon>
        <taxon>Poales</taxon>
        <taxon>Poaceae</taxon>
        <taxon>BOP clade</taxon>
        <taxon>Oryzoideae</taxon>
        <taxon>Oryzeae</taxon>
        <taxon>Oryzinae</taxon>
        <taxon>Leersia</taxon>
    </lineage>
</organism>
<dbReference type="AlphaFoldDB" id="A0A0D9WDY1"/>
<keyword evidence="2" id="KW-1185">Reference proteome</keyword>
<dbReference type="Gramene" id="LPERR05G06080.1">
    <property type="protein sequence ID" value="LPERR05G06080.1"/>
    <property type="gene ID" value="LPERR05G06080"/>
</dbReference>
<protein>
    <submittedName>
        <fullName evidence="1">Uncharacterized protein</fullName>
    </submittedName>
</protein>
<dbReference type="Proteomes" id="UP000032180">
    <property type="component" value="Chromosome 5"/>
</dbReference>
<name>A0A0D9WDY1_9ORYZ</name>
<dbReference type="EnsemblPlants" id="LPERR05G06080.1">
    <property type="protein sequence ID" value="LPERR05G06080.1"/>
    <property type="gene ID" value="LPERR05G06080"/>
</dbReference>
<evidence type="ECO:0000313" key="1">
    <source>
        <dbReference type="EnsemblPlants" id="LPERR05G06080.1"/>
    </source>
</evidence>
<dbReference type="HOGENOM" id="CLU_2779507_0_0_1"/>
<accession>A0A0D9WDY1</accession>
<proteinExistence type="predicted"/>
<reference evidence="2" key="2">
    <citation type="submission" date="2013-12" db="EMBL/GenBank/DDBJ databases">
        <authorList>
            <person name="Yu Y."/>
            <person name="Lee S."/>
            <person name="de Baynast K."/>
            <person name="Wissotski M."/>
            <person name="Liu L."/>
            <person name="Talag J."/>
            <person name="Goicoechea J."/>
            <person name="Angelova A."/>
            <person name="Jetty R."/>
            <person name="Kudrna D."/>
            <person name="Golser W."/>
            <person name="Rivera L."/>
            <person name="Zhang J."/>
            <person name="Wing R."/>
        </authorList>
    </citation>
    <scope>NUCLEOTIDE SEQUENCE</scope>
</reference>
<sequence>MAVGDFSLPDLAATAPVAAGRSVQTLAVAVTRILPPCSLPLLPLPPPSPPLPLTGCGNGLTAFLSFLAA</sequence>
<reference evidence="1" key="3">
    <citation type="submission" date="2015-04" db="UniProtKB">
        <authorList>
            <consortium name="EnsemblPlants"/>
        </authorList>
    </citation>
    <scope>IDENTIFICATION</scope>
</reference>
<evidence type="ECO:0000313" key="2">
    <source>
        <dbReference type="Proteomes" id="UP000032180"/>
    </source>
</evidence>